<dbReference type="InterPro" id="IPR017853">
    <property type="entry name" value="GH"/>
</dbReference>
<dbReference type="Gene3D" id="3.20.20.300">
    <property type="entry name" value="Glycoside hydrolase, family 3, N-terminal domain"/>
    <property type="match status" value="1"/>
</dbReference>
<dbReference type="InterPro" id="IPR036881">
    <property type="entry name" value="Glyco_hydro_3_C_sf"/>
</dbReference>
<dbReference type="InterPro" id="IPR002772">
    <property type="entry name" value="Glyco_hydro_3_C"/>
</dbReference>
<dbReference type="EMBL" id="RCHR01000001">
    <property type="protein sequence ID" value="RLL48538.1"/>
    <property type="molecule type" value="Genomic_DNA"/>
</dbReference>
<dbReference type="Pfam" id="PF00933">
    <property type="entry name" value="Glyco_hydro_3"/>
    <property type="match status" value="1"/>
</dbReference>
<feature type="domain" description="Glycoside hydrolase family 3 C-terminal" evidence="8">
    <location>
        <begin position="478"/>
        <end position="707"/>
    </location>
</feature>
<dbReference type="InterPro" id="IPR051915">
    <property type="entry name" value="Cellulose_Degrad_GH3"/>
</dbReference>
<dbReference type="AlphaFoldDB" id="A0A498DH83"/>
<evidence type="ECO:0000259" key="7">
    <source>
        <dbReference type="Pfam" id="PF00933"/>
    </source>
</evidence>
<dbReference type="EC" id="3.2.1.21" evidence="3"/>
<dbReference type="Pfam" id="PF01915">
    <property type="entry name" value="Glyco_hydro_3_C"/>
    <property type="match status" value="1"/>
</dbReference>
<sequence length="708" mass="78868">MNVSQKQPELQVRKKKLIEVDQLQFKDLNNNGKLDPYEDWRLSPKERAENLVSLMNIDEKIGMMLINSRKMGLAQEDKNKTSHNGVLDESVIEKGETIFAASKIFGTTHTIQNMHLRHFILRDNYSPSEMAEWINAMNEVAEETRLGIPVLVTSNSRNENTEAVFGMNDAIGIFSTWPGTLGLAAAAQGDIKNGGDASLISEFARIARKEWDATGIRKGYMYMADVVTDPRWQRTYGTFGEDPEFISDAIGRIIDEFQGSEIGKNSIAMTTKHFPGGGARENGFDPHYAEGKWNLYPTPGSLEKYHLPPFRAAAEHGTSSIMPYYSIPSIKKSVVQEFEGNDIPFEEVGFAFNHYFIQHILRERLGFKGYINSDSGIVNNMSWGVEDRSIAERFAKAVNAGTDIVADSNDIENLKIAVSKGWISEKRINEANVRLLTEMFALGIFDERTYNDPEQATAVVSTKEHWDAAYEAHKKSVTVLKNSNQTLPLTADKRNGKKVYVEVFHKETEKATSYTEQARNEAKELGIFDLTDNYEEADTAILFLQPKSGAYFDATPGLLELEICEDKVLSAVDGALYQETTLTGMDHLREVADSVHSRGGKVVISVNIILPWILGNVEPLADALVAGYDTFFKAQMEVMAGNSQPVGVLPLTLPASDDVIAVRMDGSCVSPNDVPGYDKDKYMSEGLSYAYKDSDGNVYKLGHGLRYE</sequence>
<dbReference type="Gene3D" id="3.40.50.1700">
    <property type="entry name" value="Glycoside hydrolase family 3 C-terminal domain"/>
    <property type="match status" value="1"/>
</dbReference>
<organism evidence="9 10">
    <name type="scientific">Oceanobacillus piezotolerans</name>
    <dbReference type="NCBI Taxonomy" id="2448030"/>
    <lineage>
        <taxon>Bacteria</taxon>
        <taxon>Bacillati</taxon>
        <taxon>Bacillota</taxon>
        <taxon>Bacilli</taxon>
        <taxon>Bacillales</taxon>
        <taxon>Bacillaceae</taxon>
        <taxon>Oceanobacillus</taxon>
    </lineage>
</organism>
<evidence type="ECO:0000256" key="3">
    <source>
        <dbReference type="ARBA" id="ARBA00012744"/>
    </source>
</evidence>
<keyword evidence="10" id="KW-1185">Reference proteome</keyword>
<reference evidence="9 10" key="1">
    <citation type="submission" date="2018-10" db="EMBL/GenBank/DDBJ databases">
        <title>Oceanobacillus sp. YLB-02 draft genome.</title>
        <authorList>
            <person name="Yu L."/>
        </authorList>
    </citation>
    <scope>NUCLEOTIDE SEQUENCE [LARGE SCALE GENOMIC DNA]</scope>
    <source>
        <strain evidence="9 10">YLB-02</strain>
    </source>
</reference>
<feature type="domain" description="Glycoside hydrolase family 3 N-terminal" evidence="7">
    <location>
        <begin position="110"/>
        <end position="437"/>
    </location>
</feature>
<dbReference type="InterPro" id="IPR001764">
    <property type="entry name" value="Glyco_hydro_3_N"/>
</dbReference>
<protein>
    <recommendedName>
        <fullName evidence="3">beta-glucosidase</fullName>
        <ecNumber evidence="3">3.2.1.21</ecNumber>
    </recommendedName>
</protein>
<dbReference type="GO" id="GO:0008422">
    <property type="term" value="F:beta-glucosidase activity"/>
    <property type="evidence" value="ECO:0007669"/>
    <property type="project" value="UniProtKB-EC"/>
</dbReference>
<dbReference type="PANTHER" id="PTHR30620">
    <property type="entry name" value="PERIPLASMIC BETA-GLUCOSIDASE-RELATED"/>
    <property type="match status" value="1"/>
</dbReference>
<comment type="catalytic activity">
    <reaction evidence="1">
        <text>Hydrolysis of terminal, non-reducing beta-D-glucosyl residues with release of beta-D-glucose.</text>
        <dbReference type="EC" id="3.2.1.21"/>
    </reaction>
</comment>
<dbReference type="SUPFAM" id="SSF52279">
    <property type="entry name" value="Beta-D-glucan exohydrolase, C-terminal domain"/>
    <property type="match status" value="1"/>
</dbReference>
<dbReference type="PANTHER" id="PTHR30620:SF16">
    <property type="entry name" value="LYSOSOMAL BETA GLUCOSIDASE"/>
    <property type="match status" value="1"/>
</dbReference>
<keyword evidence="5 9" id="KW-0378">Hydrolase</keyword>
<comment type="similarity">
    <text evidence="2">Belongs to the glycosyl hydrolase 3 family.</text>
</comment>
<evidence type="ECO:0000256" key="5">
    <source>
        <dbReference type="ARBA" id="ARBA00022801"/>
    </source>
</evidence>
<evidence type="ECO:0000313" key="9">
    <source>
        <dbReference type="EMBL" id="RLL48538.1"/>
    </source>
</evidence>
<evidence type="ECO:0000259" key="8">
    <source>
        <dbReference type="Pfam" id="PF01915"/>
    </source>
</evidence>
<dbReference type="SUPFAM" id="SSF51445">
    <property type="entry name" value="(Trans)glycosidases"/>
    <property type="match status" value="1"/>
</dbReference>
<evidence type="ECO:0000256" key="6">
    <source>
        <dbReference type="ARBA" id="ARBA00023295"/>
    </source>
</evidence>
<keyword evidence="4" id="KW-0732">Signal</keyword>
<evidence type="ECO:0000313" key="10">
    <source>
        <dbReference type="Proteomes" id="UP000270219"/>
    </source>
</evidence>
<dbReference type="GO" id="GO:0009251">
    <property type="term" value="P:glucan catabolic process"/>
    <property type="evidence" value="ECO:0007669"/>
    <property type="project" value="TreeGrafter"/>
</dbReference>
<accession>A0A498DH83</accession>
<dbReference type="InterPro" id="IPR036962">
    <property type="entry name" value="Glyco_hydro_3_N_sf"/>
</dbReference>
<dbReference type="PRINTS" id="PR00133">
    <property type="entry name" value="GLHYDRLASE3"/>
</dbReference>
<proteinExistence type="inferred from homology"/>
<evidence type="ECO:0000256" key="1">
    <source>
        <dbReference type="ARBA" id="ARBA00000448"/>
    </source>
</evidence>
<dbReference type="Proteomes" id="UP000270219">
    <property type="component" value="Unassembled WGS sequence"/>
</dbReference>
<dbReference type="OrthoDB" id="9805821at2"/>
<gene>
    <name evidence="9" type="ORF">D8M04_03215</name>
</gene>
<evidence type="ECO:0000256" key="4">
    <source>
        <dbReference type="ARBA" id="ARBA00022729"/>
    </source>
</evidence>
<keyword evidence="6" id="KW-0326">Glycosidase</keyword>
<comment type="caution">
    <text evidence="9">The sequence shown here is derived from an EMBL/GenBank/DDBJ whole genome shotgun (WGS) entry which is preliminary data.</text>
</comment>
<evidence type="ECO:0000256" key="2">
    <source>
        <dbReference type="ARBA" id="ARBA00005336"/>
    </source>
</evidence>
<name>A0A498DH83_9BACI</name>